<keyword evidence="2" id="KW-0732">Signal</keyword>
<feature type="signal peptide" evidence="2">
    <location>
        <begin position="1"/>
        <end position="19"/>
    </location>
</feature>
<feature type="compositionally biased region" description="Basic and acidic residues" evidence="1">
    <location>
        <begin position="110"/>
        <end position="123"/>
    </location>
</feature>
<dbReference type="OrthoDB" id="2507999at2759"/>
<accession>A0A5B0PM17</accession>
<evidence type="ECO:0000313" key="4">
    <source>
        <dbReference type="Proteomes" id="UP000324748"/>
    </source>
</evidence>
<keyword evidence="4" id="KW-1185">Reference proteome</keyword>
<evidence type="ECO:0000256" key="2">
    <source>
        <dbReference type="SAM" id="SignalP"/>
    </source>
</evidence>
<comment type="caution">
    <text evidence="3">The sequence shown here is derived from an EMBL/GenBank/DDBJ whole genome shotgun (WGS) entry which is preliminary data.</text>
</comment>
<feature type="chain" id="PRO_5022664662" description="Secreted protein" evidence="2">
    <location>
        <begin position="20"/>
        <end position="134"/>
    </location>
</feature>
<sequence length="134" mass="14291">MNCILRLFVALTMVIAVQSATGGSDQGFTCKKNQRQPEAICFVQKDDAGTSKYYVARAPYNSAYDRYSCDGAKIKGTTVQGNGCCNPGTLPKVDRMALDPSISPPLPGMTKEKYKSVCGKADDPAPSSTTKANP</sequence>
<feature type="region of interest" description="Disordered" evidence="1">
    <location>
        <begin position="95"/>
        <end position="134"/>
    </location>
</feature>
<proteinExistence type="predicted"/>
<dbReference type="AlphaFoldDB" id="A0A5B0PM17"/>
<dbReference type="Proteomes" id="UP000324748">
    <property type="component" value="Unassembled WGS sequence"/>
</dbReference>
<protein>
    <recommendedName>
        <fullName evidence="5">Secreted protein</fullName>
    </recommendedName>
</protein>
<organism evidence="3 4">
    <name type="scientific">Puccinia graminis f. sp. tritici</name>
    <dbReference type="NCBI Taxonomy" id="56615"/>
    <lineage>
        <taxon>Eukaryota</taxon>
        <taxon>Fungi</taxon>
        <taxon>Dikarya</taxon>
        <taxon>Basidiomycota</taxon>
        <taxon>Pucciniomycotina</taxon>
        <taxon>Pucciniomycetes</taxon>
        <taxon>Pucciniales</taxon>
        <taxon>Pucciniaceae</taxon>
        <taxon>Puccinia</taxon>
    </lineage>
</organism>
<evidence type="ECO:0000313" key="3">
    <source>
        <dbReference type="EMBL" id="KAA1101690.1"/>
    </source>
</evidence>
<reference evidence="3 4" key="1">
    <citation type="submission" date="2019-05" db="EMBL/GenBank/DDBJ databases">
        <title>Emergence of the Ug99 lineage of the wheat stem rust pathogen through somatic hybridization.</title>
        <authorList>
            <person name="Li F."/>
            <person name="Upadhyaya N.M."/>
            <person name="Sperschneider J."/>
            <person name="Matny O."/>
            <person name="Nguyen-Phuc H."/>
            <person name="Mago R."/>
            <person name="Raley C."/>
            <person name="Miller M.E."/>
            <person name="Silverstein K.A.T."/>
            <person name="Henningsen E."/>
            <person name="Hirsch C.D."/>
            <person name="Visser B."/>
            <person name="Pretorius Z.A."/>
            <person name="Steffenson B.J."/>
            <person name="Schwessinger B."/>
            <person name="Dodds P.N."/>
            <person name="Figueroa M."/>
        </authorList>
    </citation>
    <scope>NUCLEOTIDE SEQUENCE [LARGE SCALE GENOMIC DNA]</scope>
    <source>
        <strain evidence="3">21-0</strain>
    </source>
</reference>
<dbReference type="EMBL" id="VSWC01000053">
    <property type="protein sequence ID" value="KAA1101690.1"/>
    <property type="molecule type" value="Genomic_DNA"/>
</dbReference>
<gene>
    <name evidence="3" type="ORF">PGT21_027746</name>
</gene>
<evidence type="ECO:0000256" key="1">
    <source>
        <dbReference type="SAM" id="MobiDB-lite"/>
    </source>
</evidence>
<evidence type="ECO:0008006" key="5">
    <source>
        <dbReference type="Google" id="ProtNLM"/>
    </source>
</evidence>
<name>A0A5B0PM17_PUCGR</name>